<protein>
    <submittedName>
        <fullName evidence="10">PPP family 3-phenylpropionic acid transporter</fullName>
    </submittedName>
</protein>
<evidence type="ECO:0000313" key="11">
    <source>
        <dbReference type="Proteomes" id="UP000774000"/>
    </source>
</evidence>
<gene>
    <name evidence="10" type="ORF">JOC47_000250</name>
</gene>
<dbReference type="InterPro" id="IPR026032">
    <property type="entry name" value="HcaT-like"/>
</dbReference>
<feature type="transmembrane region" description="Helical" evidence="8">
    <location>
        <begin position="65"/>
        <end position="82"/>
    </location>
</feature>
<dbReference type="Gene3D" id="1.20.1250.20">
    <property type="entry name" value="MFS general substrate transporter like domains"/>
    <property type="match status" value="2"/>
</dbReference>
<sequence>MYFKTFNFIFYMGMSVLTFFNLYFKSVGLTSSQIGTINSIAKAVALLCLPLWGILSDYYKANKKLLMITVFGALVSSLMFLAGQSFWFITLIMTLFLTFLLAAVPLADAQLLGYLGEDSKQYGKYRIWGSIGYTAVVAGVGYFIEKTAPGNIFYLSGIVYIVTLLIIPKLPEQDVSIEVGSLKKFKSLLHKKNLLTFILFTFFIILTLKTNNIYFPIYVIDHGGKEFLVGIALTIAATSEMAVFYFSEEIMEHFRLKYIFLVSSLAFALRWFLLAQFPIPAVFLASQLLHSLTFGLFHVTAVNYINEICGDRFKATGQNLYATAKGISSIVGSFIGGIIYQELGGSTLYLYFSLIALGAGTIYFIAIRKNDNISYVGS</sequence>
<dbReference type="AlphaFoldDB" id="A0A939BQY7"/>
<feature type="transmembrane region" description="Helical" evidence="8">
    <location>
        <begin position="258"/>
        <end position="275"/>
    </location>
</feature>
<dbReference type="InterPro" id="IPR036259">
    <property type="entry name" value="MFS_trans_sf"/>
</dbReference>
<keyword evidence="5 8" id="KW-0812">Transmembrane</keyword>
<evidence type="ECO:0000256" key="8">
    <source>
        <dbReference type="SAM" id="Phobius"/>
    </source>
</evidence>
<name>A0A939BQY7_9FIRM</name>
<dbReference type="EMBL" id="JAFBDQ010000001">
    <property type="protein sequence ID" value="MBM7555426.1"/>
    <property type="molecule type" value="Genomic_DNA"/>
</dbReference>
<evidence type="ECO:0000256" key="6">
    <source>
        <dbReference type="ARBA" id="ARBA00022989"/>
    </source>
</evidence>
<keyword evidence="11" id="KW-1185">Reference proteome</keyword>
<feature type="transmembrane region" description="Helical" evidence="8">
    <location>
        <begin position="281"/>
        <end position="299"/>
    </location>
</feature>
<reference evidence="10" key="1">
    <citation type="submission" date="2021-01" db="EMBL/GenBank/DDBJ databases">
        <title>Genomic Encyclopedia of Type Strains, Phase IV (KMG-IV): sequencing the most valuable type-strain genomes for metagenomic binning, comparative biology and taxonomic classification.</title>
        <authorList>
            <person name="Goeker M."/>
        </authorList>
    </citation>
    <scope>NUCLEOTIDE SEQUENCE</scope>
    <source>
        <strain evidence="10">DSM 23230</strain>
    </source>
</reference>
<accession>A0A939BQY7</accession>
<dbReference type="RefSeq" id="WP_204700139.1">
    <property type="nucleotide sequence ID" value="NZ_JAFBDQ010000001.1"/>
</dbReference>
<evidence type="ECO:0000256" key="3">
    <source>
        <dbReference type="ARBA" id="ARBA00022475"/>
    </source>
</evidence>
<proteinExistence type="predicted"/>
<feature type="transmembrane region" description="Helical" evidence="8">
    <location>
        <begin position="150"/>
        <end position="167"/>
    </location>
</feature>
<feature type="domain" description="Major facilitator superfamily associated" evidence="9">
    <location>
        <begin position="3"/>
        <end position="350"/>
    </location>
</feature>
<feature type="transmembrane region" description="Helical" evidence="8">
    <location>
        <begin position="320"/>
        <end position="340"/>
    </location>
</feature>
<feature type="transmembrane region" description="Helical" evidence="8">
    <location>
        <begin position="127"/>
        <end position="144"/>
    </location>
</feature>
<organism evidence="10 11">
    <name type="scientific">Halanaerobacter jeridensis</name>
    <dbReference type="NCBI Taxonomy" id="706427"/>
    <lineage>
        <taxon>Bacteria</taxon>
        <taxon>Bacillati</taxon>
        <taxon>Bacillota</taxon>
        <taxon>Clostridia</taxon>
        <taxon>Halanaerobiales</taxon>
        <taxon>Halobacteroidaceae</taxon>
        <taxon>Halanaerobacter</taxon>
    </lineage>
</organism>
<dbReference type="SUPFAM" id="SSF103473">
    <property type="entry name" value="MFS general substrate transporter"/>
    <property type="match status" value="1"/>
</dbReference>
<dbReference type="GO" id="GO:0030395">
    <property type="term" value="F:lactose binding"/>
    <property type="evidence" value="ECO:0007669"/>
    <property type="project" value="TreeGrafter"/>
</dbReference>
<evidence type="ECO:0000313" key="10">
    <source>
        <dbReference type="EMBL" id="MBM7555426.1"/>
    </source>
</evidence>
<dbReference type="PIRSF" id="PIRSF004925">
    <property type="entry name" value="HcaT"/>
    <property type="match status" value="1"/>
</dbReference>
<feature type="transmembrane region" description="Helical" evidence="8">
    <location>
        <begin position="346"/>
        <end position="366"/>
    </location>
</feature>
<keyword evidence="6 8" id="KW-1133">Transmembrane helix</keyword>
<feature type="transmembrane region" description="Helical" evidence="8">
    <location>
        <begin position="36"/>
        <end position="53"/>
    </location>
</feature>
<dbReference type="GO" id="GO:0015528">
    <property type="term" value="F:lactose:proton symporter activity"/>
    <property type="evidence" value="ECO:0007669"/>
    <property type="project" value="TreeGrafter"/>
</dbReference>
<keyword evidence="4" id="KW-0997">Cell inner membrane</keyword>
<evidence type="ECO:0000256" key="5">
    <source>
        <dbReference type="ARBA" id="ARBA00022692"/>
    </source>
</evidence>
<comment type="caution">
    <text evidence="10">The sequence shown here is derived from an EMBL/GenBank/DDBJ whole genome shotgun (WGS) entry which is preliminary data.</text>
</comment>
<feature type="transmembrane region" description="Helical" evidence="8">
    <location>
        <begin position="88"/>
        <end position="115"/>
    </location>
</feature>
<keyword evidence="2" id="KW-0813">Transport</keyword>
<dbReference type="Pfam" id="PF12832">
    <property type="entry name" value="MFS_1_like"/>
    <property type="match status" value="1"/>
</dbReference>
<dbReference type="PANTHER" id="PTHR23522:SF10">
    <property type="entry name" value="3-PHENYLPROPIONIC ACID TRANSPORTER-RELATED"/>
    <property type="match status" value="1"/>
</dbReference>
<evidence type="ECO:0000256" key="1">
    <source>
        <dbReference type="ARBA" id="ARBA00004429"/>
    </source>
</evidence>
<dbReference type="InterPro" id="IPR024989">
    <property type="entry name" value="MFS_assoc_dom"/>
</dbReference>
<evidence type="ECO:0000256" key="7">
    <source>
        <dbReference type="ARBA" id="ARBA00023136"/>
    </source>
</evidence>
<feature type="transmembrane region" description="Helical" evidence="8">
    <location>
        <begin position="7"/>
        <end position="24"/>
    </location>
</feature>
<dbReference type="PANTHER" id="PTHR23522">
    <property type="entry name" value="BLL5896 PROTEIN"/>
    <property type="match status" value="1"/>
</dbReference>
<feature type="transmembrane region" description="Helical" evidence="8">
    <location>
        <begin position="194"/>
        <end position="215"/>
    </location>
</feature>
<evidence type="ECO:0000256" key="4">
    <source>
        <dbReference type="ARBA" id="ARBA00022519"/>
    </source>
</evidence>
<evidence type="ECO:0000259" key="9">
    <source>
        <dbReference type="Pfam" id="PF12832"/>
    </source>
</evidence>
<comment type="subcellular location">
    <subcellularLocation>
        <location evidence="1">Cell inner membrane</location>
        <topology evidence="1">Multi-pass membrane protein</topology>
    </subcellularLocation>
</comment>
<keyword evidence="3" id="KW-1003">Cell membrane</keyword>
<dbReference type="Proteomes" id="UP000774000">
    <property type="component" value="Unassembled WGS sequence"/>
</dbReference>
<dbReference type="GO" id="GO:0005886">
    <property type="term" value="C:plasma membrane"/>
    <property type="evidence" value="ECO:0007669"/>
    <property type="project" value="UniProtKB-SubCell"/>
</dbReference>
<evidence type="ECO:0000256" key="2">
    <source>
        <dbReference type="ARBA" id="ARBA00022448"/>
    </source>
</evidence>
<keyword evidence="7 8" id="KW-0472">Membrane</keyword>
<feature type="transmembrane region" description="Helical" evidence="8">
    <location>
        <begin position="227"/>
        <end position="246"/>
    </location>
</feature>